<feature type="compositionally biased region" description="Basic residues" evidence="1">
    <location>
        <begin position="448"/>
        <end position="473"/>
    </location>
</feature>
<keyword evidence="4" id="KW-1185">Reference proteome</keyword>
<dbReference type="Pfam" id="PF00757">
    <property type="entry name" value="Furin-like"/>
    <property type="match status" value="1"/>
</dbReference>
<proteinExistence type="predicted"/>
<protein>
    <recommendedName>
        <fullName evidence="2">Furin-like cysteine-rich domain-containing protein</fullName>
    </recommendedName>
</protein>
<dbReference type="OrthoDB" id="6219513at2759"/>
<evidence type="ECO:0000259" key="2">
    <source>
        <dbReference type="Pfam" id="PF00757"/>
    </source>
</evidence>
<organism evidence="3 4">
    <name type="scientific">Bugula neritina</name>
    <name type="common">Brown bryozoan</name>
    <name type="synonym">Sertularia neritina</name>
    <dbReference type="NCBI Taxonomy" id="10212"/>
    <lineage>
        <taxon>Eukaryota</taxon>
        <taxon>Metazoa</taxon>
        <taxon>Spiralia</taxon>
        <taxon>Lophotrochozoa</taxon>
        <taxon>Bryozoa</taxon>
        <taxon>Gymnolaemata</taxon>
        <taxon>Cheilostomatida</taxon>
        <taxon>Flustrina</taxon>
        <taxon>Buguloidea</taxon>
        <taxon>Bugulidae</taxon>
        <taxon>Bugula</taxon>
    </lineage>
</organism>
<evidence type="ECO:0000313" key="4">
    <source>
        <dbReference type="Proteomes" id="UP000593567"/>
    </source>
</evidence>
<gene>
    <name evidence="3" type="ORF">EB796_024959</name>
</gene>
<feature type="compositionally biased region" description="Basic and acidic residues" evidence="1">
    <location>
        <begin position="428"/>
        <end position="438"/>
    </location>
</feature>
<dbReference type="EMBL" id="VXIV02003477">
    <property type="protein sequence ID" value="KAF6016744.1"/>
    <property type="molecule type" value="Genomic_DNA"/>
</dbReference>
<evidence type="ECO:0000313" key="3">
    <source>
        <dbReference type="EMBL" id="KAF6016744.1"/>
    </source>
</evidence>
<dbReference type="Proteomes" id="UP000593567">
    <property type="component" value="Unassembled WGS sequence"/>
</dbReference>
<feature type="compositionally biased region" description="Basic and acidic residues" evidence="1">
    <location>
        <begin position="203"/>
        <end position="241"/>
    </location>
</feature>
<feature type="domain" description="Furin-like cysteine-rich" evidence="2">
    <location>
        <begin position="12"/>
        <end position="116"/>
    </location>
</feature>
<dbReference type="Gene3D" id="2.10.220.10">
    <property type="entry name" value="Hormone Receptor, Insulin-like Growth Factor Receptor 1, Chain A, domain 2"/>
    <property type="match status" value="1"/>
</dbReference>
<dbReference type="InterPro" id="IPR006211">
    <property type="entry name" value="Furin-like_Cys-rich_dom"/>
</dbReference>
<sequence>MAAHPTVKCFTDNCSVSCNDKCWGPGEDKCQKMSMVCDGNCTNGCFGAAPSECCSVNCTGGCKGPATTDCYQYESCPQYSDVDGVCIPECSSDKYLLYDRFCVEECPDDLLNQTAVDITPYLEVSDKNVTYSEWQTCTYLNDISHSRYVVTSCDQLVPFIRHPHVRGVIVRELEYKYEFILAEIEVYQYNRDEAECDSDEIEGGEKGHGERECKSRHSKKKDERSTCDESRHVGKKEYDKKEHKKKGHDKGEYEENKYDEIKYDDIKYGESGDDKNRYDEIKYDENEYNKNGYYSYPNAYDALSYSHRPTYKTQSYRPSINMSGYKTPSIRNQSVTIKTPPIQSLSKNVMTNNKFSLPASQERSQTETDVKKKGLLKSIVNNRISAVMKEDTTSAAANPNDLSKLMEKLNTVENFKDGENQYGVTDETVKARSHKEPLYTHQEQSTPRNKKKSKVLSKKNKPVKKKSVKRYKK</sequence>
<name>A0A7J7ITL5_BUGNE</name>
<feature type="region of interest" description="Disordered" evidence="1">
    <location>
        <begin position="198"/>
        <end position="251"/>
    </location>
</feature>
<dbReference type="CDD" id="cd00064">
    <property type="entry name" value="FU"/>
    <property type="match status" value="1"/>
</dbReference>
<comment type="caution">
    <text evidence="3">The sequence shown here is derived from an EMBL/GenBank/DDBJ whole genome shotgun (WGS) entry which is preliminary data.</text>
</comment>
<reference evidence="3" key="1">
    <citation type="submission" date="2020-06" db="EMBL/GenBank/DDBJ databases">
        <title>Draft genome of Bugula neritina, a colonial animal packing powerful symbionts and potential medicines.</title>
        <authorList>
            <person name="Rayko M."/>
        </authorList>
    </citation>
    <scope>NUCLEOTIDE SEQUENCE [LARGE SCALE GENOMIC DNA]</scope>
    <source>
        <strain evidence="3">Kwan_BN1</strain>
    </source>
</reference>
<dbReference type="InterPro" id="IPR006212">
    <property type="entry name" value="Furin_repeat"/>
</dbReference>
<accession>A0A7J7ITL5</accession>
<dbReference type="AlphaFoldDB" id="A0A7J7ITL5"/>
<feature type="region of interest" description="Disordered" evidence="1">
    <location>
        <begin position="428"/>
        <end position="473"/>
    </location>
</feature>
<evidence type="ECO:0000256" key="1">
    <source>
        <dbReference type="SAM" id="MobiDB-lite"/>
    </source>
</evidence>